<dbReference type="OrthoDB" id="3732358at2"/>
<dbReference type="Proteomes" id="UP000321720">
    <property type="component" value="Unassembled WGS sequence"/>
</dbReference>
<dbReference type="InterPro" id="IPR044925">
    <property type="entry name" value="His-Me_finger_sf"/>
</dbReference>
<dbReference type="InterPro" id="IPR003615">
    <property type="entry name" value="HNH_nuc"/>
</dbReference>
<organism evidence="2 3">
    <name type="scientific">Cellulomonas composti</name>
    <dbReference type="NCBI Taxonomy" id="266130"/>
    <lineage>
        <taxon>Bacteria</taxon>
        <taxon>Bacillati</taxon>
        <taxon>Actinomycetota</taxon>
        <taxon>Actinomycetes</taxon>
        <taxon>Micrococcales</taxon>
        <taxon>Cellulomonadaceae</taxon>
        <taxon>Cellulomonas</taxon>
    </lineage>
</organism>
<sequence length="137" mass="15571">MADRYAPLADRFWAKVDKREGCWEWQGGRSEPGGYGRIGSAGRLLLAHRVAYELCKGPILDGLTVDHLCGNRGCVNPAHLELVSRGENSRRYASALERCKHGHEFTPENTRTYQKNGRDVRACRACARRRYHEGRSR</sequence>
<accession>A0A511JBN1</accession>
<keyword evidence="3" id="KW-1185">Reference proteome</keyword>
<gene>
    <name evidence="2" type="ORF">CCO02nite_20320</name>
</gene>
<evidence type="ECO:0000313" key="3">
    <source>
        <dbReference type="Proteomes" id="UP000321720"/>
    </source>
</evidence>
<feature type="domain" description="HNH nuclease" evidence="1">
    <location>
        <begin position="46"/>
        <end position="90"/>
    </location>
</feature>
<dbReference type="RefSeq" id="WP_146843015.1">
    <property type="nucleotide sequence ID" value="NZ_BJWG01000008.1"/>
</dbReference>
<evidence type="ECO:0000313" key="2">
    <source>
        <dbReference type="EMBL" id="GEL95374.1"/>
    </source>
</evidence>
<dbReference type="Pfam" id="PF13392">
    <property type="entry name" value="HNH_3"/>
    <property type="match status" value="1"/>
</dbReference>
<dbReference type="EMBL" id="BJWG01000008">
    <property type="protein sequence ID" value="GEL95374.1"/>
    <property type="molecule type" value="Genomic_DNA"/>
</dbReference>
<dbReference type="Gene3D" id="3.90.75.10">
    <property type="entry name" value="Homing Intron 3 (I-ppo) Encoded Endonuclease, Chain A"/>
    <property type="match status" value="1"/>
</dbReference>
<dbReference type="AlphaFoldDB" id="A0A511JBN1"/>
<evidence type="ECO:0000259" key="1">
    <source>
        <dbReference type="Pfam" id="PF13392"/>
    </source>
</evidence>
<comment type="caution">
    <text evidence="2">The sequence shown here is derived from an EMBL/GenBank/DDBJ whole genome shotgun (WGS) entry which is preliminary data.</text>
</comment>
<reference evidence="2 3" key="1">
    <citation type="submission" date="2019-07" db="EMBL/GenBank/DDBJ databases">
        <title>Whole genome shotgun sequence of Cellulomonas composti NBRC 100758.</title>
        <authorList>
            <person name="Hosoyama A."/>
            <person name="Uohara A."/>
            <person name="Ohji S."/>
            <person name="Ichikawa N."/>
        </authorList>
    </citation>
    <scope>NUCLEOTIDE SEQUENCE [LARGE SCALE GENOMIC DNA]</scope>
    <source>
        <strain evidence="2 3">NBRC 100758</strain>
    </source>
</reference>
<name>A0A511JBN1_9CELL</name>
<dbReference type="SUPFAM" id="SSF54060">
    <property type="entry name" value="His-Me finger endonucleases"/>
    <property type="match status" value="1"/>
</dbReference>
<protein>
    <recommendedName>
        <fullName evidence="1">HNH nuclease domain-containing protein</fullName>
    </recommendedName>
</protein>
<proteinExistence type="predicted"/>
<dbReference type="GO" id="GO:0004519">
    <property type="term" value="F:endonuclease activity"/>
    <property type="evidence" value="ECO:0007669"/>
    <property type="project" value="InterPro"/>
</dbReference>
<dbReference type="InterPro" id="IPR044930">
    <property type="entry name" value="Homing_endonuclease_His-Me"/>
</dbReference>